<gene>
    <name evidence="2" type="ORF">GTP90_02740</name>
</gene>
<protein>
    <submittedName>
        <fullName evidence="2">Uncharacterized protein</fullName>
    </submittedName>
</protein>
<keyword evidence="1" id="KW-0472">Membrane</keyword>
<comment type="caution">
    <text evidence="2">The sequence shown here is derived from an EMBL/GenBank/DDBJ whole genome shotgun (WGS) entry which is preliminary data.</text>
</comment>
<sequence length="71" mass="7486">MRYFIISWVVSIAMTVAGATGIWGMNFANILFGLTGGFLIGLVSGITVTEAKFGLKQIRAGAANYQTLAGK</sequence>
<keyword evidence="1" id="KW-1133">Transmembrane helix</keyword>
<dbReference type="AlphaFoldDB" id="A0A845GHJ7"/>
<evidence type="ECO:0000313" key="2">
    <source>
        <dbReference type="EMBL" id="MYM92776.1"/>
    </source>
</evidence>
<keyword evidence="1" id="KW-0812">Transmembrane</keyword>
<proteinExistence type="predicted"/>
<dbReference type="RefSeq" id="WP_161082033.1">
    <property type="nucleotide sequence ID" value="NZ_WWCX01000001.1"/>
</dbReference>
<name>A0A845GHJ7_9BURK</name>
<dbReference type="Proteomes" id="UP000447355">
    <property type="component" value="Unassembled WGS sequence"/>
</dbReference>
<dbReference type="EMBL" id="WWCX01000001">
    <property type="protein sequence ID" value="MYM92776.1"/>
    <property type="molecule type" value="Genomic_DNA"/>
</dbReference>
<evidence type="ECO:0000313" key="3">
    <source>
        <dbReference type="Proteomes" id="UP000447355"/>
    </source>
</evidence>
<evidence type="ECO:0000256" key="1">
    <source>
        <dbReference type="SAM" id="Phobius"/>
    </source>
</evidence>
<accession>A0A845GHJ7</accession>
<organism evidence="2 3">
    <name type="scientific">Duganella vulcania</name>
    <dbReference type="NCBI Taxonomy" id="2692166"/>
    <lineage>
        <taxon>Bacteria</taxon>
        <taxon>Pseudomonadati</taxon>
        <taxon>Pseudomonadota</taxon>
        <taxon>Betaproteobacteria</taxon>
        <taxon>Burkholderiales</taxon>
        <taxon>Oxalobacteraceae</taxon>
        <taxon>Telluria group</taxon>
        <taxon>Duganella</taxon>
    </lineage>
</organism>
<reference evidence="2" key="1">
    <citation type="submission" date="2019-12" db="EMBL/GenBank/DDBJ databases">
        <title>Novel species isolated from a subtropical stream in China.</title>
        <authorList>
            <person name="Lu H."/>
        </authorList>
    </citation>
    <scope>NUCLEOTIDE SEQUENCE [LARGE SCALE GENOMIC DNA]</scope>
    <source>
        <strain evidence="2">FT81W</strain>
    </source>
</reference>
<feature type="transmembrane region" description="Helical" evidence="1">
    <location>
        <begin position="28"/>
        <end position="49"/>
    </location>
</feature>